<comment type="similarity">
    <text evidence="6">Belongs to the peptidase M24A family. Methionine aminopeptidase type 1 subfamily.</text>
</comment>
<proteinExistence type="inferred from homology"/>
<feature type="binding site" evidence="6">
    <location>
        <position position="236"/>
    </location>
    <ligand>
        <name>a divalent metal cation</name>
        <dbReference type="ChEBI" id="CHEBI:60240"/>
        <label>1</label>
    </ligand>
</feature>
<evidence type="ECO:0000256" key="4">
    <source>
        <dbReference type="ARBA" id="ARBA00022723"/>
    </source>
</evidence>
<dbReference type="PANTHER" id="PTHR43330">
    <property type="entry name" value="METHIONINE AMINOPEPTIDASE"/>
    <property type="match status" value="1"/>
</dbReference>
<evidence type="ECO:0000256" key="2">
    <source>
        <dbReference type="ARBA" id="ARBA00022438"/>
    </source>
</evidence>
<dbReference type="InterPro" id="IPR000994">
    <property type="entry name" value="Pept_M24"/>
</dbReference>
<keyword evidence="5 6" id="KW-0378">Hydrolase</keyword>
<protein>
    <recommendedName>
        <fullName evidence="6 7">Methionine aminopeptidase</fullName>
        <shortName evidence="6">MAP</shortName>
        <shortName evidence="6">MetAP</shortName>
        <ecNumber evidence="6 7">3.4.11.18</ecNumber>
    </recommendedName>
    <alternativeName>
        <fullName evidence="6">Peptidase M</fullName>
    </alternativeName>
</protein>
<dbReference type="AlphaFoldDB" id="A0A411YLH6"/>
<organism evidence="10 11">
    <name type="scientific">Egibacter rhizosphaerae</name>
    <dbReference type="NCBI Taxonomy" id="1670831"/>
    <lineage>
        <taxon>Bacteria</taxon>
        <taxon>Bacillati</taxon>
        <taxon>Actinomycetota</taxon>
        <taxon>Nitriliruptoria</taxon>
        <taxon>Egibacterales</taxon>
        <taxon>Egibacteraceae</taxon>
        <taxon>Egibacter</taxon>
    </lineage>
</organism>
<gene>
    <name evidence="6 10" type="primary">map</name>
    <name evidence="10" type="ORF">ER308_13465</name>
</gene>
<dbReference type="InterPro" id="IPR036005">
    <property type="entry name" value="Creatinase/aminopeptidase-like"/>
</dbReference>
<evidence type="ECO:0000256" key="6">
    <source>
        <dbReference type="HAMAP-Rule" id="MF_01974"/>
    </source>
</evidence>
<comment type="subunit">
    <text evidence="6">Monomer.</text>
</comment>
<dbReference type="GO" id="GO:0046872">
    <property type="term" value="F:metal ion binding"/>
    <property type="evidence" value="ECO:0007669"/>
    <property type="project" value="UniProtKB-UniRule"/>
</dbReference>
<evidence type="ECO:0000313" key="11">
    <source>
        <dbReference type="Proteomes" id="UP000291469"/>
    </source>
</evidence>
<evidence type="ECO:0000313" key="10">
    <source>
        <dbReference type="EMBL" id="QBI22033.1"/>
    </source>
</evidence>
<dbReference type="HAMAP" id="MF_01974">
    <property type="entry name" value="MetAP_1"/>
    <property type="match status" value="1"/>
</dbReference>
<evidence type="ECO:0000256" key="1">
    <source>
        <dbReference type="ARBA" id="ARBA00002521"/>
    </source>
</evidence>
<dbReference type="SUPFAM" id="SSF55920">
    <property type="entry name" value="Creatinase/aminopeptidase"/>
    <property type="match status" value="1"/>
</dbReference>
<evidence type="ECO:0000256" key="5">
    <source>
        <dbReference type="ARBA" id="ARBA00022801"/>
    </source>
</evidence>
<comment type="cofactor">
    <cofactor evidence="6">
        <name>Co(2+)</name>
        <dbReference type="ChEBI" id="CHEBI:48828"/>
    </cofactor>
    <cofactor evidence="6">
        <name>Zn(2+)</name>
        <dbReference type="ChEBI" id="CHEBI:29105"/>
    </cofactor>
    <cofactor evidence="6">
        <name>Mn(2+)</name>
        <dbReference type="ChEBI" id="CHEBI:29035"/>
    </cofactor>
    <cofactor evidence="6">
        <name>Fe(2+)</name>
        <dbReference type="ChEBI" id="CHEBI:29033"/>
    </cofactor>
    <text evidence="6">Binds 2 divalent metal cations per subunit. Has a high-affinity and a low affinity metal-binding site. The true nature of the physiological cofactor is under debate. The enzyme is active with cobalt, zinc, manganese or divalent iron ions. Most likely, methionine aminopeptidases function as mononuclear Fe(2+)-metalloproteases under physiological conditions, and the catalytically relevant metal-binding site has been assigned to the histidine-containing high-affinity site.</text>
</comment>
<dbReference type="GO" id="GO:0070006">
    <property type="term" value="F:metalloaminopeptidase activity"/>
    <property type="evidence" value="ECO:0007669"/>
    <property type="project" value="UniProtKB-UniRule"/>
</dbReference>
<evidence type="ECO:0000256" key="3">
    <source>
        <dbReference type="ARBA" id="ARBA00022670"/>
    </source>
</evidence>
<feature type="compositionally biased region" description="Basic and acidic residues" evidence="8">
    <location>
        <begin position="253"/>
        <end position="272"/>
    </location>
</feature>
<feature type="binding site" evidence="6">
    <location>
        <position position="205"/>
    </location>
    <ligand>
        <name>a divalent metal cation</name>
        <dbReference type="ChEBI" id="CHEBI:60240"/>
        <label>2</label>
        <note>catalytic</note>
    </ligand>
</feature>
<dbReference type="GO" id="GO:0004239">
    <property type="term" value="F:initiator methionyl aminopeptidase activity"/>
    <property type="evidence" value="ECO:0007669"/>
    <property type="project" value="UniProtKB-UniRule"/>
</dbReference>
<dbReference type="EMBL" id="CP036402">
    <property type="protein sequence ID" value="QBI22033.1"/>
    <property type="molecule type" value="Genomic_DNA"/>
</dbReference>
<feature type="binding site" evidence="6">
    <location>
        <position position="179"/>
    </location>
    <ligand>
        <name>substrate</name>
    </ligand>
</feature>
<feature type="binding site" evidence="6">
    <location>
        <position position="236"/>
    </location>
    <ligand>
        <name>a divalent metal cation</name>
        <dbReference type="ChEBI" id="CHEBI:60240"/>
        <label>2</label>
        <note>catalytic</note>
    </ligand>
</feature>
<dbReference type="Proteomes" id="UP000291469">
    <property type="component" value="Chromosome"/>
</dbReference>
<dbReference type="KEGG" id="erz:ER308_13465"/>
<keyword evidence="4 6" id="KW-0479">Metal-binding</keyword>
<evidence type="ECO:0000259" key="9">
    <source>
        <dbReference type="Pfam" id="PF00557"/>
    </source>
</evidence>
<dbReference type="EC" id="3.4.11.18" evidence="6 7"/>
<sequence length="278" mass="29514">MIVRKSAQEIEAMARAGAVAARAHEAMRDALEPGMSTGDLDAIAEREIVGAGAQPSFKGYRGFPGSVCTSVNEQIVHGIPRSDVILQAGDLVKLDTGAIVDGYHSDTAVTWIVGGEDAAPPEVRELVARTRAALWAGLQAALVGNRIGDISAAVEAQSQSRAYGVVKEYVGHGLGRALHEEPQVPNYGRAGRGPKLVRGLVIAIEPMFNLGTADTEVLEDDWTVVTADRALSAHWEHTVAVTDDGPRVLTARRDEPTYPLDEPDRVPGRELVVDASSA</sequence>
<dbReference type="PRINTS" id="PR00599">
    <property type="entry name" value="MAPEPTIDASE"/>
</dbReference>
<dbReference type="PANTHER" id="PTHR43330:SF27">
    <property type="entry name" value="METHIONINE AMINOPEPTIDASE"/>
    <property type="match status" value="1"/>
</dbReference>
<evidence type="ECO:0000256" key="7">
    <source>
        <dbReference type="RuleBase" id="RU003653"/>
    </source>
</evidence>
<dbReference type="GO" id="GO:0006508">
    <property type="term" value="P:proteolysis"/>
    <property type="evidence" value="ECO:0007669"/>
    <property type="project" value="UniProtKB-KW"/>
</dbReference>
<evidence type="ECO:0000256" key="8">
    <source>
        <dbReference type="SAM" id="MobiDB-lite"/>
    </source>
</evidence>
<reference evidence="10 11" key="1">
    <citation type="submission" date="2019-01" db="EMBL/GenBank/DDBJ databases">
        <title>Egibacter rhizosphaerae EGI 80759T.</title>
        <authorList>
            <person name="Chen D.-D."/>
            <person name="Tian Y."/>
            <person name="Jiao J.-Y."/>
            <person name="Zhang X.-T."/>
            <person name="Zhang Y.-G."/>
            <person name="Zhang Y."/>
            <person name="Xiao M."/>
            <person name="Shu W.-S."/>
            <person name="Li W.-J."/>
        </authorList>
    </citation>
    <scope>NUCLEOTIDE SEQUENCE [LARGE SCALE GENOMIC DNA]</scope>
    <source>
        <strain evidence="10 11">EGI 80759</strain>
    </source>
</reference>
<keyword evidence="3 6" id="KW-0645">Protease</keyword>
<dbReference type="InterPro" id="IPR001714">
    <property type="entry name" value="Pept_M24_MAP"/>
</dbReference>
<feature type="binding site" evidence="6">
    <location>
        <position position="77"/>
    </location>
    <ligand>
        <name>substrate</name>
    </ligand>
</feature>
<keyword evidence="2 6" id="KW-0031">Aminopeptidase</keyword>
<feature type="binding site" evidence="6">
    <location>
        <position position="172"/>
    </location>
    <ligand>
        <name>a divalent metal cation</name>
        <dbReference type="ChEBI" id="CHEBI:60240"/>
        <label>2</label>
        <note>catalytic</note>
    </ligand>
</feature>
<feature type="binding site" evidence="6">
    <location>
        <position position="95"/>
    </location>
    <ligand>
        <name>a divalent metal cation</name>
        <dbReference type="ChEBI" id="CHEBI:60240"/>
        <label>1</label>
    </ligand>
</feature>
<feature type="region of interest" description="Disordered" evidence="8">
    <location>
        <begin position="253"/>
        <end position="278"/>
    </location>
</feature>
<dbReference type="CDD" id="cd01086">
    <property type="entry name" value="MetAP1"/>
    <property type="match status" value="1"/>
</dbReference>
<dbReference type="PROSITE" id="PS00680">
    <property type="entry name" value="MAP_1"/>
    <property type="match status" value="1"/>
</dbReference>
<comment type="function">
    <text evidence="1 6">Removes the N-terminal methionine from nascent proteins. The N-terminal methionine is often cleaved when the second residue in the primary sequence is small and uncharged (Met-Ala-, Cys, Gly, Pro, Ser, Thr, or Val). Requires deformylation of the N(alpha)-formylated initiator methionine before it can be hydrolyzed.</text>
</comment>
<accession>A0A411YLH6</accession>
<feature type="binding site" evidence="6">
    <location>
        <position position="106"/>
    </location>
    <ligand>
        <name>a divalent metal cation</name>
        <dbReference type="ChEBI" id="CHEBI:60240"/>
        <label>2</label>
        <note>catalytic</note>
    </ligand>
</feature>
<dbReference type="GO" id="GO:0005829">
    <property type="term" value="C:cytosol"/>
    <property type="evidence" value="ECO:0007669"/>
    <property type="project" value="TreeGrafter"/>
</dbReference>
<feature type="domain" description="Peptidase M24" evidence="9">
    <location>
        <begin position="11"/>
        <end position="243"/>
    </location>
</feature>
<dbReference type="OrthoDB" id="9802055at2"/>
<dbReference type="Gene3D" id="3.90.230.10">
    <property type="entry name" value="Creatinase/methionine aminopeptidase superfamily"/>
    <property type="match status" value="1"/>
</dbReference>
<comment type="catalytic activity">
    <reaction evidence="6 7">
        <text>Release of N-terminal amino acids, preferentially methionine, from peptides and arylamides.</text>
        <dbReference type="EC" id="3.4.11.18"/>
    </reaction>
</comment>
<keyword evidence="11" id="KW-1185">Reference proteome</keyword>
<dbReference type="Pfam" id="PF00557">
    <property type="entry name" value="Peptidase_M24"/>
    <property type="match status" value="1"/>
</dbReference>
<dbReference type="InterPro" id="IPR002467">
    <property type="entry name" value="Pept_M24A_MAP1"/>
</dbReference>
<feature type="binding site" evidence="6">
    <location>
        <position position="106"/>
    </location>
    <ligand>
        <name>a divalent metal cation</name>
        <dbReference type="ChEBI" id="CHEBI:60240"/>
        <label>1</label>
    </ligand>
</feature>
<dbReference type="NCBIfam" id="TIGR00500">
    <property type="entry name" value="met_pdase_I"/>
    <property type="match status" value="1"/>
</dbReference>
<name>A0A411YLH6_9ACTN</name>